<dbReference type="AlphaFoldDB" id="A0A178IPF6"/>
<evidence type="ECO:0000313" key="1">
    <source>
        <dbReference type="EMBL" id="OAM91581.1"/>
    </source>
</evidence>
<dbReference type="EMBL" id="LRRQ01000019">
    <property type="protein sequence ID" value="OAM91581.1"/>
    <property type="molecule type" value="Genomic_DNA"/>
</dbReference>
<name>A0A178IPF6_9BACT</name>
<gene>
    <name evidence="1" type="ORF">AW736_02400</name>
</gene>
<accession>A0A178IPF6</accession>
<evidence type="ECO:0000313" key="2">
    <source>
        <dbReference type="Proteomes" id="UP000078486"/>
    </source>
</evidence>
<proteinExistence type="predicted"/>
<reference evidence="1 2" key="1">
    <citation type="submission" date="2016-01" db="EMBL/GenBank/DDBJ databases">
        <title>High potential of lignocellulose degradation of a new Verrucomicrobia species.</title>
        <authorList>
            <person name="Wang Y."/>
            <person name="Shi Y."/>
            <person name="Qiu Z."/>
            <person name="Liu S."/>
            <person name="Yang H."/>
        </authorList>
    </citation>
    <scope>NUCLEOTIDE SEQUENCE [LARGE SCALE GENOMIC DNA]</scope>
    <source>
        <strain evidence="1 2">TSB47</strain>
    </source>
</reference>
<protein>
    <submittedName>
        <fullName evidence="1">Uncharacterized protein</fullName>
    </submittedName>
</protein>
<organism evidence="1 2">
    <name type="scientific">Termitidicoccus mucosus</name>
    <dbReference type="NCBI Taxonomy" id="1184151"/>
    <lineage>
        <taxon>Bacteria</taxon>
        <taxon>Pseudomonadati</taxon>
        <taxon>Verrucomicrobiota</taxon>
        <taxon>Opitutia</taxon>
        <taxon>Opitutales</taxon>
        <taxon>Opitutaceae</taxon>
        <taxon>Termitidicoccus</taxon>
    </lineage>
</organism>
<sequence>MGVPIGAAFAYARFIETLYEEILASGSVRLGVTAFYQAVMSGLFSGMLPFLSAKRLAVSVAKDMTPGYVSRLVARAAGDTLGGAFSLGGRLDEALLARMRLSGELSRAVGALQFLATQQYQILRKYYPVTGEAAGELLGTRVLAESMETVMLPRIYRQLDELCLAMRNSGNWLDRWQTLLHARMSLHQTRFLMEEVGKFLGGLDDDEFSALKKLYHLRWKALDGRALTCLEPKFCWVPRY</sequence>
<dbReference type="STRING" id="1184151.AW736_02400"/>
<keyword evidence="2" id="KW-1185">Reference proteome</keyword>
<comment type="caution">
    <text evidence="1">The sequence shown here is derived from an EMBL/GenBank/DDBJ whole genome shotgun (WGS) entry which is preliminary data.</text>
</comment>
<dbReference type="Proteomes" id="UP000078486">
    <property type="component" value="Unassembled WGS sequence"/>
</dbReference>